<organism evidence="2 3">
    <name type="scientific">Micromonospora sediminimaris</name>
    <dbReference type="NCBI Taxonomy" id="547162"/>
    <lineage>
        <taxon>Bacteria</taxon>
        <taxon>Bacillati</taxon>
        <taxon>Actinomycetota</taxon>
        <taxon>Actinomycetes</taxon>
        <taxon>Micromonosporales</taxon>
        <taxon>Micromonosporaceae</taxon>
        <taxon>Micromonospora</taxon>
    </lineage>
</organism>
<protein>
    <recommendedName>
        <fullName evidence="4">Lipoprotein</fullName>
    </recommendedName>
</protein>
<dbReference type="Proteomes" id="UP000607311">
    <property type="component" value="Unassembled WGS sequence"/>
</dbReference>
<feature type="chain" id="PRO_5040804153" description="Lipoprotein" evidence="1">
    <location>
        <begin position="31"/>
        <end position="321"/>
    </location>
</feature>
<evidence type="ECO:0008006" key="4">
    <source>
        <dbReference type="Google" id="ProtNLM"/>
    </source>
</evidence>
<accession>A0A9W5UTI6</accession>
<comment type="caution">
    <text evidence="2">The sequence shown here is derived from an EMBL/GenBank/DDBJ whole genome shotgun (WGS) entry which is preliminary data.</text>
</comment>
<keyword evidence="3" id="KW-1185">Reference proteome</keyword>
<reference evidence="2" key="1">
    <citation type="submission" date="2021-01" db="EMBL/GenBank/DDBJ databases">
        <title>Whole genome shotgun sequence of Verrucosispora sediminis NBRC 107745.</title>
        <authorList>
            <person name="Komaki H."/>
            <person name="Tamura T."/>
        </authorList>
    </citation>
    <scope>NUCLEOTIDE SEQUENCE</scope>
    <source>
        <strain evidence="2">NBRC 107745</strain>
    </source>
</reference>
<keyword evidence="1" id="KW-0732">Signal</keyword>
<feature type="signal peptide" evidence="1">
    <location>
        <begin position="1"/>
        <end position="30"/>
    </location>
</feature>
<gene>
    <name evidence="2" type="ORF">Vse01_39190</name>
</gene>
<evidence type="ECO:0000256" key="1">
    <source>
        <dbReference type="SAM" id="SignalP"/>
    </source>
</evidence>
<dbReference type="PROSITE" id="PS51257">
    <property type="entry name" value="PROKAR_LIPOPROTEIN"/>
    <property type="match status" value="1"/>
</dbReference>
<dbReference type="AlphaFoldDB" id="A0A9W5UTI6"/>
<sequence>MGRRGRVTALPWTGLTLTAALLASGCSGTAAEADHSLGVPDLPPPGAATSIVLPLDDYVISPEEQERADRAQAALEVSCLSRFGLTWSGPDEPDLLAGRAILAAGLAERFGLVDEAQAVAHGYHPPRWSTRGLIASREHAHHHEPPADVAGVLFGQISTIDGDSVPAQGCRGEASRQLSANTRPLATISLVTRLKEEAAREAATDDRVTAMFDAWSACMAEAGYHYSTPMSAARDQHWRRAPKPSPQEITVARADVACKTAVGYLDTIVEATAESQRTLIESHVDELDRVKQSLTVAAHNVTTALSSHVLSDQGRWSPTHR</sequence>
<dbReference type="EMBL" id="BOPD01000024">
    <property type="protein sequence ID" value="GIJ34771.1"/>
    <property type="molecule type" value="Genomic_DNA"/>
</dbReference>
<proteinExistence type="predicted"/>
<evidence type="ECO:0000313" key="2">
    <source>
        <dbReference type="EMBL" id="GIJ34771.1"/>
    </source>
</evidence>
<name>A0A9W5UTI6_9ACTN</name>
<evidence type="ECO:0000313" key="3">
    <source>
        <dbReference type="Proteomes" id="UP000607311"/>
    </source>
</evidence>